<dbReference type="RefSeq" id="WP_155732804.1">
    <property type="nucleotide sequence ID" value="NZ_AUXX01000023.1"/>
</dbReference>
<protein>
    <submittedName>
        <fullName evidence="2">Uncharacterized protein</fullName>
    </submittedName>
</protein>
<evidence type="ECO:0000313" key="2">
    <source>
        <dbReference type="EMBL" id="KZN64984.1"/>
    </source>
</evidence>
<accession>A0A162CAX2</accession>
<evidence type="ECO:0000313" key="3">
    <source>
        <dbReference type="Proteomes" id="UP000076661"/>
    </source>
</evidence>
<proteinExistence type="predicted"/>
<dbReference type="PATRIC" id="fig|1365257.3.peg.3064"/>
<dbReference type="AlphaFoldDB" id="A0A162CAX2"/>
<dbReference type="EMBL" id="AUXX01000023">
    <property type="protein sequence ID" value="KZN64984.1"/>
    <property type="molecule type" value="Genomic_DNA"/>
</dbReference>
<evidence type="ECO:0000256" key="1">
    <source>
        <dbReference type="SAM" id="MobiDB-lite"/>
    </source>
</evidence>
<gene>
    <name evidence="2" type="ORF">N478_02975</name>
</gene>
<feature type="region of interest" description="Disordered" evidence="1">
    <location>
        <begin position="14"/>
        <end position="33"/>
    </location>
</feature>
<reference evidence="2 3" key="1">
    <citation type="submission" date="2013-07" db="EMBL/GenBank/DDBJ databases">
        <title>Comparative Genomic and Metabolomic Analysis of Twelve Strains of Pseudoalteromonas luteoviolacea.</title>
        <authorList>
            <person name="Vynne N.G."/>
            <person name="Mansson M."/>
            <person name="Gram L."/>
        </authorList>
    </citation>
    <scope>NUCLEOTIDE SEQUENCE [LARGE SCALE GENOMIC DNA]</scope>
    <source>
        <strain evidence="2 3">S4060-1</strain>
    </source>
</reference>
<dbReference type="Proteomes" id="UP000076661">
    <property type="component" value="Unassembled WGS sequence"/>
</dbReference>
<comment type="caution">
    <text evidence="2">The sequence shown here is derived from an EMBL/GenBank/DDBJ whole genome shotgun (WGS) entry which is preliminary data.</text>
</comment>
<organism evidence="2 3">
    <name type="scientific">Pseudoalteromonas luteoviolacea S4060-1</name>
    <dbReference type="NCBI Taxonomy" id="1365257"/>
    <lineage>
        <taxon>Bacteria</taxon>
        <taxon>Pseudomonadati</taxon>
        <taxon>Pseudomonadota</taxon>
        <taxon>Gammaproteobacteria</taxon>
        <taxon>Alteromonadales</taxon>
        <taxon>Pseudoalteromonadaceae</taxon>
        <taxon>Pseudoalteromonas</taxon>
    </lineage>
</organism>
<name>A0A162CAX2_9GAMM</name>
<sequence length="50" mass="5591">MKLNIQKKTLKSLQNKTLSDKQTNDVAGATAAPPGYSVQAMMCRWTRDFC</sequence>